<dbReference type="Proteomes" id="UP000298663">
    <property type="component" value="Unassembled WGS sequence"/>
</dbReference>
<sequence>MRFNLLLIFLVTLSCLLCTTHSCKVCMDFMTEAKERCMKEGVSTGCKETQTWLINAMMYYAQGDFDCEVWVTGQMLEYWDVYILKRFSDPANSDPGNMCYCGIPWICYKCMG</sequence>
<comment type="caution">
    <text evidence="2">The sequence shown here is derived from an EMBL/GenBank/DDBJ whole genome shotgun (WGS) entry which is preliminary data.</text>
</comment>
<name>A0A4U5NJ67_STECR</name>
<protein>
    <recommendedName>
        <fullName evidence="4">Saposin B-type domain-containing protein</fullName>
    </recommendedName>
</protein>
<dbReference type="PROSITE" id="PS51257">
    <property type="entry name" value="PROKAR_LIPOPROTEIN"/>
    <property type="match status" value="1"/>
</dbReference>
<dbReference type="EMBL" id="AZBU02000004">
    <property type="protein sequence ID" value="TKR83219.1"/>
    <property type="molecule type" value="Genomic_DNA"/>
</dbReference>
<evidence type="ECO:0008006" key="4">
    <source>
        <dbReference type="Google" id="ProtNLM"/>
    </source>
</evidence>
<keyword evidence="1" id="KW-0732">Signal</keyword>
<feature type="signal peptide" evidence="1">
    <location>
        <begin position="1"/>
        <end position="22"/>
    </location>
</feature>
<evidence type="ECO:0000256" key="1">
    <source>
        <dbReference type="SAM" id="SignalP"/>
    </source>
</evidence>
<feature type="chain" id="PRO_5021035250" description="Saposin B-type domain-containing protein" evidence="1">
    <location>
        <begin position="23"/>
        <end position="112"/>
    </location>
</feature>
<gene>
    <name evidence="2" type="ORF">L596_016844</name>
</gene>
<proteinExistence type="predicted"/>
<accession>A0A4U5NJ67</accession>
<organism evidence="2 3">
    <name type="scientific">Steinernema carpocapsae</name>
    <name type="common">Entomopathogenic nematode</name>
    <dbReference type="NCBI Taxonomy" id="34508"/>
    <lineage>
        <taxon>Eukaryota</taxon>
        <taxon>Metazoa</taxon>
        <taxon>Ecdysozoa</taxon>
        <taxon>Nematoda</taxon>
        <taxon>Chromadorea</taxon>
        <taxon>Rhabditida</taxon>
        <taxon>Tylenchina</taxon>
        <taxon>Panagrolaimomorpha</taxon>
        <taxon>Strongyloidoidea</taxon>
        <taxon>Steinernematidae</taxon>
        <taxon>Steinernema</taxon>
    </lineage>
</organism>
<keyword evidence="3" id="KW-1185">Reference proteome</keyword>
<dbReference type="AlphaFoldDB" id="A0A4U5NJ67"/>
<evidence type="ECO:0000313" key="3">
    <source>
        <dbReference type="Proteomes" id="UP000298663"/>
    </source>
</evidence>
<reference evidence="2 3" key="2">
    <citation type="journal article" date="2019" name="G3 (Bethesda)">
        <title>Hybrid Assembly of the Genome of the Entomopathogenic Nematode Steinernema carpocapsae Identifies the X-Chromosome.</title>
        <authorList>
            <person name="Serra L."/>
            <person name="Macchietto M."/>
            <person name="Macias-Munoz A."/>
            <person name="McGill C.J."/>
            <person name="Rodriguez I.M."/>
            <person name="Rodriguez B."/>
            <person name="Murad R."/>
            <person name="Mortazavi A."/>
        </authorList>
    </citation>
    <scope>NUCLEOTIDE SEQUENCE [LARGE SCALE GENOMIC DNA]</scope>
    <source>
        <strain evidence="2 3">ALL</strain>
    </source>
</reference>
<evidence type="ECO:0000313" key="2">
    <source>
        <dbReference type="EMBL" id="TKR83219.1"/>
    </source>
</evidence>
<reference evidence="2 3" key="1">
    <citation type="journal article" date="2015" name="Genome Biol.">
        <title>Comparative genomics of Steinernema reveals deeply conserved gene regulatory networks.</title>
        <authorList>
            <person name="Dillman A.R."/>
            <person name="Macchietto M."/>
            <person name="Porter C.F."/>
            <person name="Rogers A."/>
            <person name="Williams B."/>
            <person name="Antoshechkin I."/>
            <person name="Lee M.M."/>
            <person name="Goodwin Z."/>
            <person name="Lu X."/>
            <person name="Lewis E.E."/>
            <person name="Goodrich-Blair H."/>
            <person name="Stock S.P."/>
            <person name="Adams B.J."/>
            <person name="Sternberg P.W."/>
            <person name="Mortazavi A."/>
        </authorList>
    </citation>
    <scope>NUCLEOTIDE SEQUENCE [LARGE SCALE GENOMIC DNA]</scope>
    <source>
        <strain evidence="2 3">ALL</strain>
    </source>
</reference>